<dbReference type="Proteomes" id="UP000576480">
    <property type="component" value="Unassembled WGS sequence"/>
</dbReference>
<organism evidence="2 3">
    <name type="scientific">Candidatus Hakubella thermalkaliphila</name>
    <dbReference type="NCBI Taxonomy" id="2754717"/>
    <lineage>
        <taxon>Bacteria</taxon>
        <taxon>Bacillati</taxon>
        <taxon>Actinomycetota</taxon>
        <taxon>Actinomycetota incertae sedis</taxon>
        <taxon>Candidatus Hakubellales</taxon>
        <taxon>Candidatus Hakubellaceae</taxon>
        <taxon>Candidatus Hakubella</taxon>
    </lineage>
</organism>
<accession>A0A6V8PSD8</accession>
<protein>
    <submittedName>
        <fullName evidence="2">Uncharacterized protein</fullName>
    </submittedName>
</protein>
<proteinExistence type="predicted"/>
<name>A0A6V8PSD8_9ACTN</name>
<gene>
    <name evidence="2" type="ORF">HKBW3S43_00895</name>
</gene>
<feature type="region of interest" description="Disordered" evidence="1">
    <location>
        <begin position="43"/>
        <end position="73"/>
    </location>
</feature>
<sequence>MRIYSPGNQADREILFLQEVGSSKTYARKLLTKGVSARHVVGGRVQEGGGGGRGQRLGWHRGRGDAAAKAAVS</sequence>
<feature type="compositionally biased region" description="Gly residues" evidence="1">
    <location>
        <begin position="45"/>
        <end position="55"/>
    </location>
</feature>
<evidence type="ECO:0000313" key="2">
    <source>
        <dbReference type="EMBL" id="GFP35103.1"/>
    </source>
</evidence>
<evidence type="ECO:0000313" key="3">
    <source>
        <dbReference type="Proteomes" id="UP000576480"/>
    </source>
</evidence>
<dbReference type="AlphaFoldDB" id="A0A6V8PSD8"/>
<comment type="caution">
    <text evidence="2">The sequence shown here is derived from an EMBL/GenBank/DDBJ whole genome shotgun (WGS) entry which is preliminary data.</text>
</comment>
<dbReference type="EMBL" id="BLSB01000050">
    <property type="protein sequence ID" value="GFP35103.1"/>
    <property type="molecule type" value="Genomic_DNA"/>
</dbReference>
<evidence type="ECO:0000256" key="1">
    <source>
        <dbReference type="SAM" id="MobiDB-lite"/>
    </source>
</evidence>
<reference evidence="2 3" key="1">
    <citation type="journal article" date="2020" name="Front. Microbiol.">
        <title>Single-cell genomics of novel Actinobacteria with the Wood-Ljungdahl pathway discovered in a serpentinizing system.</title>
        <authorList>
            <person name="Merino N."/>
            <person name="Kawai M."/>
            <person name="Boyd E.S."/>
            <person name="Colman D.R."/>
            <person name="McGlynn S.E."/>
            <person name="Nealson K.H."/>
            <person name="Kurokawa K."/>
            <person name="Hongoh Y."/>
        </authorList>
    </citation>
    <scope>NUCLEOTIDE SEQUENCE [LARGE SCALE GENOMIC DNA]</scope>
    <source>
        <strain evidence="2 3">S43</strain>
    </source>
</reference>